<dbReference type="SUPFAM" id="SSF51905">
    <property type="entry name" value="FAD/NAD(P)-binding domain"/>
    <property type="match status" value="1"/>
</dbReference>
<dbReference type="AlphaFoldDB" id="A0A1I0PKT6"/>
<sequence>MNTKMAFTIVGAGPAGLACAIVLARGGAKVVVREWKDRVGHRFHDDFQGLENWSRESDALEDLVAAGIAADFEHHPFDRGIVFDPAGRQHRVRGRRALFYLVRRGPGEGTLDSALLAQARAAGVELRFGDRVHDFNGAGVLAAGPREAGVIAAGHVFETGMADGAWLALGHAVAPAGYAYLLVKNGRGTVASCMFTRFRDQARHVRAAEEFFRVHVGLEMRNPRAFGGYGNMRLPRTAKQGGHPVIGEHAGFQDALAGFGMRYAIHSGVLAAQSLLSGDDYTAVWQAELGPGLKAGIANRWIFNLAGETGMRFAIGSLANRDAGDLLRRAYDLTPLKRLALPIARRSYSAPLADPSCSHEDCDCVWCRHGDHGAAGEVQT</sequence>
<accession>A0A1I0PKT6</accession>
<dbReference type="Gene3D" id="3.50.50.60">
    <property type="entry name" value="FAD/NAD(P)-binding domain"/>
    <property type="match status" value="2"/>
</dbReference>
<dbReference type="RefSeq" id="WP_091429871.1">
    <property type="nucleotide sequence ID" value="NZ_FOJB01000001.1"/>
</dbReference>
<dbReference type="Pfam" id="PF13450">
    <property type="entry name" value="NAD_binding_8"/>
    <property type="match status" value="1"/>
</dbReference>
<reference evidence="1 2" key="1">
    <citation type="submission" date="2016-10" db="EMBL/GenBank/DDBJ databases">
        <authorList>
            <person name="de Groot N.N."/>
        </authorList>
    </citation>
    <scope>NUCLEOTIDE SEQUENCE [LARGE SCALE GENOMIC DNA]</scope>
    <source>
        <strain evidence="1 2">DSM 29439</strain>
    </source>
</reference>
<dbReference type="Proteomes" id="UP000199650">
    <property type="component" value="Unassembled WGS sequence"/>
</dbReference>
<organism evidence="1 2">
    <name type="scientific">Aliiroseovarius sediminilitoris</name>
    <dbReference type="NCBI Taxonomy" id="1173584"/>
    <lineage>
        <taxon>Bacteria</taxon>
        <taxon>Pseudomonadati</taxon>
        <taxon>Pseudomonadota</taxon>
        <taxon>Alphaproteobacteria</taxon>
        <taxon>Rhodobacterales</taxon>
        <taxon>Paracoccaceae</taxon>
        <taxon>Aliiroseovarius</taxon>
    </lineage>
</organism>
<proteinExistence type="predicted"/>
<dbReference type="OrthoDB" id="7799889at2"/>
<keyword evidence="2" id="KW-1185">Reference proteome</keyword>
<dbReference type="PANTHER" id="PTHR42685">
    <property type="entry name" value="GERANYLGERANYL DIPHOSPHATE REDUCTASE"/>
    <property type="match status" value="1"/>
</dbReference>
<name>A0A1I0PKT6_9RHOB</name>
<gene>
    <name evidence="1" type="ORF">SAMN05444851_1715</name>
</gene>
<protein>
    <submittedName>
        <fullName evidence="1">Dehydrogenase (Flavoprotein)</fullName>
    </submittedName>
</protein>
<dbReference type="STRING" id="1173584.SAMN05444851_1715"/>
<dbReference type="PANTHER" id="PTHR42685:SF18">
    <property type="entry name" value="DIGERANYLGERANYLGLYCEROPHOSPHOLIPID REDUCTASE"/>
    <property type="match status" value="1"/>
</dbReference>
<evidence type="ECO:0000313" key="1">
    <source>
        <dbReference type="EMBL" id="SEW15010.1"/>
    </source>
</evidence>
<dbReference type="InterPro" id="IPR036188">
    <property type="entry name" value="FAD/NAD-bd_sf"/>
</dbReference>
<dbReference type="InterPro" id="IPR050407">
    <property type="entry name" value="Geranylgeranyl_reductase"/>
</dbReference>
<dbReference type="EMBL" id="FOJB01000001">
    <property type="protein sequence ID" value="SEW15010.1"/>
    <property type="molecule type" value="Genomic_DNA"/>
</dbReference>
<dbReference type="PROSITE" id="PS51257">
    <property type="entry name" value="PROKAR_LIPOPROTEIN"/>
    <property type="match status" value="1"/>
</dbReference>
<evidence type="ECO:0000313" key="2">
    <source>
        <dbReference type="Proteomes" id="UP000199650"/>
    </source>
</evidence>